<dbReference type="KEGG" id="ail:FLP10_14405"/>
<evidence type="ECO:0000313" key="1">
    <source>
        <dbReference type="EMBL" id="QEO15487.1"/>
    </source>
</evidence>
<sequence>MKGQTLNAPWASSSGVYTHTWTYQVTHPGRTVVEVALTSVNSIDDDDGTFARFGVSQIVSSSGVENFGDDGPPIIARDKVTSVSVRMFVMNSYARGRVSRNFW</sequence>
<name>A0A5C1YK82_9MICO</name>
<accession>A0A5C1YK82</accession>
<organism evidence="1 2">
    <name type="scientific">Agromyces intestinalis</name>
    <dbReference type="NCBI Taxonomy" id="2592652"/>
    <lineage>
        <taxon>Bacteria</taxon>
        <taxon>Bacillati</taxon>
        <taxon>Actinomycetota</taxon>
        <taxon>Actinomycetes</taxon>
        <taxon>Micrococcales</taxon>
        <taxon>Microbacteriaceae</taxon>
        <taxon>Agromyces</taxon>
    </lineage>
</organism>
<gene>
    <name evidence="1" type="ORF">FLP10_14405</name>
</gene>
<proteinExistence type="predicted"/>
<protein>
    <recommendedName>
        <fullName evidence="3">F5/8 type C domain-containing protein</fullName>
    </recommendedName>
</protein>
<evidence type="ECO:0008006" key="3">
    <source>
        <dbReference type="Google" id="ProtNLM"/>
    </source>
</evidence>
<keyword evidence="2" id="KW-1185">Reference proteome</keyword>
<dbReference type="EMBL" id="CP043505">
    <property type="protein sequence ID" value="QEO15487.1"/>
    <property type="molecule type" value="Genomic_DNA"/>
</dbReference>
<dbReference type="Proteomes" id="UP000324678">
    <property type="component" value="Chromosome"/>
</dbReference>
<dbReference type="AlphaFoldDB" id="A0A5C1YK82"/>
<dbReference type="RefSeq" id="WP_149161501.1">
    <property type="nucleotide sequence ID" value="NZ_CP043505.1"/>
</dbReference>
<evidence type="ECO:0000313" key="2">
    <source>
        <dbReference type="Proteomes" id="UP000324678"/>
    </source>
</evidence>
<reference evidence="1 2" key="1">
    <citation type="submission" date="2019-09" db="EMBL/GenBank/DDBJ databases">
        <title>Genome sequencing of strain KACC 19306.</title>
        <authorList>
            <person name="Heo J."/>
            <person name="Kim S.-J."/>
            <person name="Kim J.-S."/>
            <person name="Hong S.-B."/>
            <person name="Kwon S.-W."/>
        </authorList>
    </citation>
    <scope>NUCLEOTIDE SEQUENCE [LARGE SCALE GENOMIC DNA]</scope>
    <source>
        <strain evidence="1 2">KACC 19306</strain>
    </source>
</reference>
<dbReference type="OrthoDB" id="5006016at2"/>